<dbReference type="GO" id="GO:0004252">
    <property type="term" value="F:serine-type endopeptidase activity"/>
    <property type="evidence" value="ECO:0007669"/>
    <property type="project" value="InterPro"/>
</dbReference>
<feature type="domain" description="PKD" evidence="3">
    <location>
        <begin position="2143"/>
        <end position="2203"/>
    </location>
</feature>
<dbReference type="RefSeq" id="WP_144332792.1">
    <property type="nucleotide sequence ID" value="NZ_VLPL01000003.1"/>
</dbReference>
<feature type="domain" description="P/Homo B" evidence="4">
    <location>
        <begin position="570"/>
        <end position="720"/>
    </location>
</feature>
<dbReference type="InterPro" id="IPR008979">
    <property type="entry name" value="Galactose-bd-like_sf"/>
</dbReference>
<dbReference type="Pfam" id="PF02368">
    <property type="entry name" value="Big_2"/>
    <property type="match status" value="5"/>
</dbReference>
<evidence type="ECO:0000256" key="2">
    <source>
        <dbReference type="ARBA" id="ARBA00022801"/>
    </source>
</evidence>
<dbReference type="CDD" id="cd00146">
    <property type="entry name" value="PKD"/>
    <property type="match status" value="1"/>
</dbReference>
<dbReference type="Gene3D" id="2.60.40.10">
    <property type="entry name" value="Immunoglobulins"/>
    <property type="match status" value="3"/>
</dbReference>
<organism evidence="5 6">
    <name type="scientific">Fluviicola chungangensis</name>
    <dbReference type="NCBI Taxonomy" id="2597671"/>
    <lineage>
        <taxon>Bacteria</taxon>
        <taxon>Pseudomonadati</taxon>
        <taxon>Bacteroidota</taxon>
        <taxon>Flavobacteriia</taxon>
        <taxon>Flavobacteriales</taxon>
        <taxon>Crocinitomicaceae</taxon>
        <taxon>Fluviicola</taxon>
    </lineage>
</organism>
<dbReference type="InterPro" id="IPR026341">
    <property type="entry name" value="T9SS_type_B"/>
</dbReference>
<evidence type="ECO:0000313" key="5">
    <source>
        <dbReference type="EMBL" id="TSJ45837.1"/>
    </source>
</evidence>
<dbReference type="SMART" id="SM00089">
    <property type="entry name" value="PKD"/>
    <property type="match status" value="3"/>
</dbReference>
<evidence type="ECO:0000313" key="6">
    <source>
        <dbReference type="Proteomes" id="UP000316008"/>
    </source>
</evidence>
<dbReference type="Pfam" id="PF13585">
    <property type="entry name" value="CHU_C"/>
    <property type="match status" value="1"/>
</dbReference>
<dbReference type="InterPro" id="IPR000601">
    <property type="entry name" value="PKD_dom"/>
</dbReference>
<dbReference type="OrthoDB" id="1652165at2"/>
<dbReference type="GO" id="GO:0006508">
    <property type="term" value="P:proteolysis"/>
    <property type="evidence" value="ECO:0007669"/>
    <property type="project" value="UniProtKB-KW"/>
</dbReference>
<proteinExistence type="predicted"/>
<dbReference type="InterPro" id="IPR022409">
    <property type="entry name" value="PKD/Chitinase_dom"/>
</dbReference>
<keyword evidence="6" id="KW-1185">Reference proteome</keyword>
<dbReference type="Gene3D" id="2.60.40.1080">
    <property type="match status" value="5"/>
</dbReference>
<reference evidence="5 6" key="1">
    <citation type="submission" date="2019-07" db="EMBL/GenBank/DDBJ databases">
        <authorList>
            <person name="Huq M.A."/>
        </authorList>
    </citation>
    <scope>NUCLEOTIDE SEQUENCE [LARGE SCALE GENOMIC DNA]</scope>
    <source>
        <strain evidence="5 6">MAH-3</strain>
    </source>
</reference>
<dbReference type="InterPro" id="IPR035986">
    <property type="entry name" value="PKD_dom_sf"/>
</dbReference>
<dbReference type="InterPro" id="IPR003343">
    <property type="entry name" value="Big_2"/>
</dbReference>
<keyword evidence="1" id="KW-0645">Protease</keyword>
<dbReference type="Proteomes" id="UP000316008">
    <property type="component" value="Unassembled WGS sequence"/>
</dbReference>
<dbReference type="SUPFAM" id="SSF49785">
    <property type="entry name" value="Galactose-binding domain-like"/>
    <property type="match status" value="1"/>
</dbReference>
<evidence type="ECO:0000259" key="4">
    <source>
        <dbReference type="PROSITE" id="PS51829"/>
    </source>
</evidence>
<feature type="domain" description="PKD" evidence="3">
    <location>
        <begin position="2073"/>
        <end position="2121"/>
    </location>
</feature>
<evidence type="ECO:0000259" key="3">
    <source>
        <dbReference type="PROSITE" id="PS50093"/>
    </source>
</evidence>
<name>A0A556N0X3_9FLAO</name>
<dbReference type="InterPro" id="IPR013783">
    <property type="entry name" value="Ig-like_fold"/>
</dbReference>
<dbReference type="PROSITE" id="PS51829">
    <property type="entry name" value="P_HOMO_B"/>
    <property type="match status" value="1"/>
</dbReference>
<gene>
    <name evidence="5" type="ORF">FO442_08810</name>
</gene>
<dbReference type="SUPFAM" id="SSF49373">
    <property type="entry name" value="Invasin/intimin cell-adhesion fragments"/>
    <property type="match status" value="5"/>
</dbReference>
<evidence type="ECO:0000256" key="1">
    <source>
        <dbReference type="ARBA" id="ARBA00022670"/>
    </source>
</evidence>
<comment type="caution">
    <text evidence="5">The sequence shown here is derived from an EMBL/GenBank/DDBJ whole genome shotgun (WGS) entry which is preliminary data.</text>
</comment>
<dbReference type="EMBL" id="VLPL01000003">
    <property type="protein sequence ID" value="TSJ45837.1"/>
    <property type="molecule type" value="Genomic_DNA"/>
</dbReference>
<dbReference type="SMART" id="SM00635">
    <property type="entry name" value="BID_2"/>
    <property type="match status" value="5"/>
</dbReference>
<dbReference type="Pfam" id="PF18911">
    <property type="entry name" value="PKD_4"/>
    <property type="match status" value="2"/>
</dbReference>
<keyword evidence="2" id="KW-0378">Hydrolase</keyword>
<dbReference type="Pfam" id="PF01483">
    <property type="entry name" value="P_proprotein"/>
    <property type="match status" value="1"/>
</dbReference>
<dbReference type="InterPro" id="IPR008964">
    <property type="entry name" value="Invasin/intimin_cell_adhesion"/>
</dbReference>
<dbReference type="SUPFAM" id="SSF49299">
    <property type="entry name" value="PKD domain"/>
    <property type="match status" value="2"/>
</dbReference>
<accession>A0A556N0X3</accession>
<dbReference type="InterPro" id="IPR002884">
    <property type="entry name" value="P_dom"/>
</dbReference>
<protein>
    <submittedName>
        <fullName evidence="5">T9SS type B sorting domain-containing protein</fullName>
    </submittedName>
</protein>
<dbReference type="PROSITE" id="PS50093">
    <property type="entry name" value="PKD"/>
    <property type="match status" value="2"/>
</dbReference>
<dbReference type="Gene3D" id="2.60.120.260">
    <property type="entry name" value="Galactose-binding domain-like"/>
    <property type="match status" value="1"/>
</dbReference>
<dbReference type="NCBIfam" id="TIGR04131">
    <property type="entry name" value="Bac_Flav_CTERM"/>
    <property type="match status" value="1"/>
</dbReference>
<sequence length="2300" mass="232610">MKTTTFWGYLILPLFVLFHFSVLSQGADTQAGATSVPISLPFNAAGSTTSAANNYNAAGTTFDDGPDWYYYYCAPTNATLWVTITFTPGGLANPVMPSITVLDATGTLLAQTQVFGDVSGTYGIPFTPLTGQCYYFVVDNDGISGPPGFNYNIQISNTTPAHPANPTQPACTNIGFDAGSTSGWLGSWGHSMQTGVFPQPTPTYTPIFYNTTGGHHTVTTPGMDLQAPIQTVCPQIPGNTNSLMLGDGPNGAYGGASIEQKFQVTASNALFTYYYALVIQDGGASGSTAHTDQEQPYFKIEALNCAGTPITCGNLLVTGGPGIPGFTQIGTSGTYWKDWTPVMLDLTPYIGSCVTMRFTVGDCSIGAHYAYAYLDATCAPMSIVAPPNICQFQTSTLTAPTGAATYSWVETSSPGTILGTSNILSITPTATGTFTYQCTMTSITGCNSTLTSSVTVLPTPQITVTNPPAVCSPGTVDLTSSSVVTINSGSGTIGYFSDAACTVPIASPNAVSTSGTYYIQILNANGCYEIEPVTVTVNASPTANVVTANQSICTGASVNLNATLTPAGYNNPVTFTNTTDFVLNDGSVTPVNSPIVVSGISPQTPGVLPIVSVNMNITHTYDGDITVWLVCPNGSTIDLTSDNGGSGANYTNTTFVPSGAPSVTTGAAPFTGSFTPEQAFSLLNSCAVNGTWTLQVYDLATGDIGTLTDWSITFNNYVPTTFVWSPTTNMTNSTTLTPTVSPTTTTTYTLTGTNAIGGCTSTDNVVITVNPLPTATIAGTTTVCQNTAAPTITFTGASGTAPYTFTYNINGGANQTVSSGAGTTATLNAPTGTAGTFTYNLVSVTSAMGCSQNQSGSATITVTQTPTVNAVAAQTVCANASTTAVTFTGNNTATTTFNWTNNTTSIGLGASGTGNIGAFTATNATASPVTATITVTPTLNGCPGTPQNFTITVNPIPTVNAPAPQTVCANASTTAVTFTGNNTATTTFNWANNTTSIGLGASGTGNIGAFTATNATASPVTATITVTPILNGCPGTPQNFTITVNPLPTVNAPAPQTVCANASTTAVTFTGNNTATTTFDWTNNTTSIGLGANGIGNIGAFTATNATASPVTANITVTPTLNGCPGTPQNFTITVNPIPTVNAPAPQTVCANASTTAVTFTGNNTATTTFDWTNNTTSIGLGANGTGNIGAFTATNATASPVTATITVTPTLNGCPGTSQNFTITVNPLPTVNAPAPQTVCANASTTAVNFTGNNTATTTFNWTNNTTSIGLGASGTGNIGAFTATNATASPITATITVTPTLNGCPGTPQNFTITVNPIPTVNAPASQTVCANASTTAVTFTGNNTATTTFNWANNTTSIGLGASGTGNIGAFTATNATASPVTATITVTPTLNGCPGTPQNFTITVNPTPTIGGTFTACAGSSTQLAGSGTPAAATPWASSNTGVATVSSTGLVTGIVAGTSTITYMNSSGCTVTQAVTITSGATISGNLIVCVGATTQLSGTGTANATNPWVSSNTAVATVSNTGLVTSLTAGTTNITYTNSSGCLDTKVVTVNPLPTVTGSDVCMGGTTQLTGSGTANATNPWVSSNTAVATVSNTGLVTGISVGSTTITYTNSNGCSNTMSLNVVGNPAITGTLSACIGATTQLSATGTANVTNPWTSSNTAVATVSNTGLVTGVSAGTTTITFTNASSCQSTAVVTINPLPTITGNLSVCAGSTTQLTGSGTANASAPWTSSNTAIATISNTGLVTGISAGNTTITYTNSNGCSQTVTVVVNALPTATISGASTICAGNSTTFTLSGTPNATIVYSNGTSNSNVVLNAAGNATVNTGILNNMITYTLVSAQSAAPASCTNILTGSVTITVDPNPVMDPVADMLVCPGDNVSIPVFTSVPAGATYSWTNSNTAIGLGANGNGNIPVFAAVNPGTTPVSGTISVIPTLNGCSGSSVTFTIGVSNNPTANAGTDISLCINSSTGNQIGSAAVAGNSYSWNPTTGLSDATISNPTVSTTIAGTTQYTVTVTNALGCQATDLVTVTINPLPLISFTSDAIDGCAPASITFTNTSPNSVNCVWTFEGGGTQTGCGPITQQYGSAGVYDATLTITDANGCSNTLTNTDMITIYPEVNASFGVDVYEQSILYPVFHFTNTSTNATSYTWEFGDGSTSSQTSPIHTYDDQPGVYHIILYASNAAGCLDSAVAVVSVIDELIFYVPNTFTPDGDEFNNVFFPVFSSGFDGQNYTLLIFDRWGEVLFESHNVDFGWDGTYRGQLCKEGTYTWKIIIKERNKDKHNEYVGHVNLLK</sequence>